<dbReference type="Gene3D" id="3.40.710.10">
    <property type="entry name" value="DD-peptidase/beta-lactamase superfamily"/>
    <property type="match status" value="2"/>
</dbReference>
<evidence type="ECO:0000313" key="4">
    <source>
        <dbReference type="Proteomes" id="UP001500235"/>
    </source>
</evidence>
<name>A0ABP7SUB1_9SPHN</name>
<dbReference type="InterPro" id="IPR000667">
    <property type="entry name" value="Peptidase_S13"/>
</dbReference>
<keyword evidence="3" id="KW-0121">Carboxypeptidase</keyword>
<dbReference type="Proteomes" id="UP001500235">
    <property type="component" value="Unassembled WGS sequence"/>
</dbReference>
<dbReference type="NCBIfam" id="TIGR00666">
    <property type="entry name" value="PBP4"/>
    <property type="match status" value="1"/>
</dbReference>
<dbReference type="RefSeq" id="WP_344706706.1">
    <property type="nucleotide sequence ID" value="NZ_BAABBQ010000001.1"/>
</dbReference>
<dbReference type="PANTHER" id="PTHR30023">
    <property type="entry name" value="D-ALANYL-D-ALANINE CARBOXYPEPTIDASE"/>
    <property type="match status" value="1"/>
</dbReference>
<accession>A0ABP7SUB1</accession>
<sequence length="466" mass="48934">MSLLALLAPALLATTSPSPPIVQQKVEAKLSEVGPGTRFGLVVTTLDGRELVAIAPGQRFMPASNTKILTTAAAFATLQGLDQPDAPSGAQVRLVAGAKGRSDVLLEGRGDARLSSAPGCLEDCLATLADAVAARTRRVGNVIGDARAYPDERWSQGMSWNNIPTSSGTALSALTLDDNELTLRVRPGSAGSPPLVDVPTYFQLVNEAKTVADGKSALELVRLPGSRVLVVRGTVLASDKERTIRLGIDDPAHYAAWRFKAMLEERGVRVAGSARTALPSDPLATAPVLAALVPPPLGRDLVTINKVSQNLHAELLLRRLGAADGEGSAAKGIAAIGRMTTQAGLPASSWRLADGSGMSTYNRVSPRGMTTLLRWAHGQPWGAAFRASLPVGGIDGTLARRFADGPLRGRIFAKTGSLDATNALAGYLLTRRGQTLVFAFYANDVPEEVRATRTMDAALEMLATEL</sequence>
<reference evidence="4" key="1">
    <citation type="journal article" date="2019" name="Int. J. Syst. Evol. Microbiol.">
        <title>The Global Catalogue of Microorganisms (GCM) 10K type strain sequencing project: providing services to taxonomists for standard genome sequencing and annotation.</title>
        <authorList>
            <consortium name="The Broad Institute Genomics Platform"/>
            <consortium name="The Broad Institute Genome Sequencing Center for Infectious Disease"/>
            <person name="Wu L."/>
            <person name="Ma J."/>
        </authorList>
    </citation>
    <scope>NUCLEOTIDE SEQUENCE [LARGE SCALE GENOMIC DNA]</scope>
    <source>
        <strain evidence="4">JCM 17563</strain>
    </source>
</reference>
<evidence type="ECO:0000256" key="1">
    <source>
        <dbReference type="ARBA" id="ARBA00006096"/>
    </source>
</evidence>
<dbReference type="PANTHER" id="PTHR30023:SF0">
    <property type="entry name" value="PENICILLIN-SENSITIVE CARBOXYPEPTIDASE A"/>
    <property type="match status" value="1"/>
</dbReference>
<dbReference type="EMBL" id="BAABBQ010000001">
    <property type="protein sequence ID" value="GAA4016452.1"/>
    <property type="molecule type" value="Genomic_DNA"/>
</dbReference>
<gene>
    <name evidence="3" type="primary">dacB</name>
    <name evidence="3" type="ORF">GCM10022280_14360</name>
</gene>
<dbReference type="PRINTS" id="PR00922">
    <property type="entry name" value="DADACBPTASE3"/>
</dbReference>
<keyword evidence="2" id="KW-0378">Hydrolase</keyword>
<dbReference type="Pfam" id="PF02113">
    <property type="entry name" value="Peptidase_S13"/>
    <property type="match status" value="1"/>
</dbReference>
<keyword evidence="3" id="KW-0645">Protease</keyword>
<evidence type="ECO:0000256" key="2">
    <source>
        <dbReference type="ARBA" id="ARBA00022801"/>
    </source>
</evidence>
<dbReference type="SUPFAM" id="SSF56601">
    <property type="entry name" value="beta-lactamase/transpeptidase-like"/>
    <property type="match status" value="1"/>
</dbReference>
<comment type="similarity">
    <text evidence="1">Belongs to the peptidase S13 family.</text>
</comment>
<organism evidence="3 4">
    <name type="scientific">Sphingomonas swuensis</name>
    <dbReference type="NCBI Taxonomy" id="977800"/>
    <lineage>
        <taxon>Bacteria</taxon>
        <taxon>Pseudomonadati</taxon>
        <taxon>Pseudomonadota</taxon>
        <taxon>Alphaproteobacteria</taxon>
        <taxon>Sphingomonadales</taxon>
        <taxon>Sphingomonadaceae</taxon>
        <taxon>Sphingomonas</taxon>
    </lineage>
</organism>
<dbReference type="InterPro" id="IPR012338">
    <property type="entry name" value="Beta-lactam/transpept-like"/>
</dbReference>
<dbReference type="GO" id="GO:0004180">
    <property type="term" value="F:carboxypeptidase activity"/>
    <property type="evidence" value="ECO:0007669"/>
    <property type="project" value="UniProtKB-KW"/>
</dbReference>
<proteinExistence type="inferred from homology"/>
<evidence type="ECO:0000313" key="3">
    <source>
        <dbReference type="EMBL" id="GAA4016452.1"/>
    </source>
</evidence>
<comment type="caution">
    <text evidence="3">The sequence shown here is derived from an EMBL/GenBank/DDBJ whole genome shotgun (WGS) entry which is preliminary data.</text>
</comment>
<protein>
    <submittedName>
        <fullName evidence="3">D-alanyl-D-alanine carboxypeptidase/D-alanyl-D-alanine-endopeptidase</fullName>
    </submittedName>
</protein>
<keyword evidence="4" id="KW-1185">Reference proteome</keyword>